<keyword evidence="3" id="KW-1185">Reference proteome</keyword>
<dbReference type="Proteomes" id="UP001595453">
    <property type="component" value="Unassembled WGS sequence"/>
</dbReference>
<evidence type="ECO:0000256" key="1">
    <source>
        <dbReference type="SAM" id="SignalP"/>
    </source>
</evidence>
<feature type="chain" id="PRO_5045966111" description="Outer membrane protein beta-barrel domain-containing protein" evidence="1">
    <location>
        <begin position="20"/>
        <end position="180"/>
    </location>
</feature>
<proteinExistence type="predicted"/>
<feature type="signal peptide" evidence="1">
    <location>
        <begin position="1"/>
        <end position="19"/>
    </location>
</feature>
<name>A0ABV7CKW1_9GAMM</name>
<organism evidence="2 3">
    <name type="scientific">Pseudoalteromonas fenneropenaei</name>
    <dbReference type="NCBI Taxonomy" id="1737459"/>
    <lineage>
        <taxon>Bacteria</taxon>
        <taxon>Pseudomonadati</taxon>
        <taxon>Pseudomonadota</taxon>
        <taxon>Gammaproteobacteria</taxon>
        <taxon>Alteromonadales</taxon>
        <taxon>Pseudoalteromonadaceae</taxon>
        <taxon>Pseudoalteromonas</taxon>
    </lineage>
</organism>
<gene>
    <name evidence="2" type="ORF">ACFOEE_12185</name>
</gene>
<evidence type="ECO:0000313" key="3">
    <source>
        <dbReference type="Proteomes" id="UP001595453"/>
    </source>
</evidence>
<dbReference type="EMBL" id="JBHRSD010000018">
    <property type="protein sequence ID" value="MFC3033280.1"/>
    <property type="molecule type" value="Genomic_DNA"/>
</dbReference>
<accession>A0ABV7CKW1</accession>
<comment type="caution">
    <text evidence="2">The sequence shown here is derived from an EMBL/GenBank/DDBJ whole genome shotgun (WGS) entry which is preliminary data.</text>
</comment>
<evidence type="ECO:0008006" key="4">
    <source>
        <dbReference type="Google" id="ProtNLM"/>
    </source>
</evidence>
<evidence type="ECO:0000313" key="2">
    <source>
        <dbReference type="EMBL" id="MFC3033280.1"/>
    </source>
</evidence>
<reference evidence="3" key="1">
    <citation type="journal article" date="2019" name="Int. J. Syst. Evol. Microbiol.">
        <title>The Global Catalogue of Microorganisms (GCM) 10K type strain sequencing project: providing services to taxonomists for standard genome sequencing and annotation.</title>
        <authorList>
            <consortium name="The Broad Institute Genomics Platform"/>
            <consortium name="The Broad Institute Genome Sequencing Center for Infectious Disease"/>
            <person name="Wu L."/>
            <person name="Ma J."/>
        </authorList>
    </citation>
    <scope>NUCLEOTIDE SEQUENCE [LARGE SCALE GENOMIC DNA]</scope>
    <source>
        <strain evidence="3">KCTC 42730</strain>
    </source>
</reference>
<sequence length="180" mass="20627">MKKRLLAALCLSLSQGTYAAVQNLSEVAFTIKSDWRGSDKVTALGLEAFGNFPMSKFGYSFNSSLGYADVTTKTADKENYLTWDTGIKVGYFQNFFVYGEVGLDLFELLLHDLRNDDNRRNDDRYNDEPRNDLDAYVGVGAGMQFERIRVELYSRVRQIDGEHWESKERVFSGMQVSFMF</sequence>
<keyword evidence="1" id="KW-0732">Signal</keyword>
<dbReference type="RefSeq" id="WP_377124604.1">
    <property type="nucleotide sequence ID" value="NZ_JBHRSD010000018.1"/>
</dbReference>
<protein>
    <recommendedName>
        <fullName evidence="4">Outer membrane protein beta-barrel domain-containing protein</fullName>
    </recommendedName>
</protein>